<sequence>MAKDWKDTVGVIAPHVLIMALLCTYIVVGALIFCRLDENLAKKPLQEIILFVFTTITTIGYGNIAPTTTEAQLFCILFSAFGIPLTFLALANLGKFFAEGYWIIVRFVTKEEIVQSTENERRLPLAVCLFFLLGYILLGGALFHFWEDQLPLVDAIYFSFISFTTIGFGDFYPTAGSVGHTIFIIVFLALGIVIVSTFISALSVYLHRIHYVGRSFTGAGDVDVWFGGQSMTVNELILLVADQFGVSPEELQDVLHDLDNIIDAVCEQTEQKMPLPQPVNTKHTIPQLVLHPSVSSETDSLLDECANENPLTVIIDQDHGHGRRPSLIRQASSSAISSHKRNSYLFDYTDANAHTLPANRTDLFKALGLVYNITHSPSPVSTPTRKTAHHF</sequence>
<dbReference type="GO" id="GO:0005886">
    <property type="term" value="C:plasma membrane"/>
    <property type="evidence" value="ECO:0007669"/>
    <property type="project" value="TreeGrafter"/>
</dbReference>
<dbReference type="GO" id="GO:0015271">
    <property type="term" value="F:outward rectifier potassium channel activity"/>
    <property type="evidence" value="ECO:0007669"/>
    <property type="project" value="TreeGrafter"/>
</dbReference>
<dbReference type="PRINTS" id="PR01333">
    <property type="entry name" value="2POREKCHANEL"/>
</dbReference>
<dbReference type="InterPro" id="IPR013099">
    <property type="entry name" value="K_chnl_dom"/>
</dbReference>
<comment type="similarity">
    <text evidence="8">Belongs to the two pore domain potassium channel (TC 1.A.1.8) family.</text>
</comment>
<keyword evidence="3 8" id="KW-0812">Transmembrane</keyword>
<evidence type="ECO:0000313" key="11">
    <source>
        <dbReference type="Proteomes" id="UP000887566"/>
    </source>
</evidence>
<proteinExistence type="inferred from homology"/>
<keyword evidence="4 9" id="KW-1133">Transmembrane helix</keyword>
<evidence type="ECO:0000256" key="1">
    <source>
        <dbReference type="ARBA" id="ARBA00004141"/>
    </source>
</evidence>
<dbReference type="GO" id="GO:0022841">
    <property type="term" value="F:potassium ion leak channel activity"/>
    <property type="evidence" value="ECO:0007669"/>
    <property type="project" value="TreeGrafter"/>
</dbReference>
<feature type="transmembrane region" description="Helical" evidence="9">
    <location>
        <begin position="12"/>
        <end position="36"/>
    </location>
</feature>
<reference evidence="12" key="1">
    <citation type="submission" date="2022-11" db="UniProtKB">
        <authorList>
            <consortium name="WormBaseParasite"/>
        </authorList>
    </citation>
    <scope>IDENTIFICATION</scope>
</reference>
<feature type="domain" description="Potassium channel" evidence="10">
    <location>
        <begin position="131"/>
        <end position="206"/>
    </location>
</feature>
<dbReference type="PANTHER" id="PTHR11003:SF341">
    <property type="entry name" value="POTASSIUM CHANNEL DOMAIN-CONTAINING PROTEIN"/>
    <property type="match status" value="1"/>
</dbReference>
<protein>
    <submittedName>
        <fullName evidence="12">Potassium channel domain-containing protein</fullName>
    </submittedName>
</protein>
<dbReference type="GO" id="GO:0030322">
    <property type="term" value="P:stabilization of membrane potential"/>
    <property type="evidence" value="ECO:0007669"/>
    <property type="project" value="TreeGrafter"/>
</dbReference>
<evidence type="ECO:0000313" key="12">
    <source>
        <dbReference type="WBParaSite" id="PSAMB.scaffold6522size9313.g28639.t1"/>
    </source>
</evidence>
<feature type="transmembrane region" description="Helical" evidence="9">
    <location>
        <begin position="182"/>
        <end position="206"/>
    </location>
</feature>
<keyword evidence="6 9" id="KW-0472">Membrane</keyword>
<evidence type="ECO:0000256" key="3">
    <source>
        <dbReference type="ARBA" id="ARBA00022692"/>
    </source>
</evidence>
<name>A0A914X8W5_9BILA</name>
<dbReference type="Pfam" id="PF07885">
    <property type="entry name" value="Ion_trans_2"/>
    <property type="match status" value="2"/>
</dbReference>
<organism evidence="11 12">
    <name type="scientific">Plectus sambesii</name>
    <dbReference type="NCBI Taxonomy" id="2011161"/>
    <lineage>
        <taxon>Eukaryota</taxon>
        <taxon>Metazoa</taxon>
        <taxon>Ecdysozoa</taxon>
        <taxon>Nematoda</taxon>
        <taxon>Chromadorea</taxon>
        <taxon>Plectida</taxon>
        <taxon>Plectina</taxon>
        <taxon>Plectoidea</taxon>
        <taxon>Plectidae</taxon>
        <taxon>Plectus</taxon>
    </lineage>
</organism>
<dbReference type="WBParaSite" id="PSAMB.scaffold6522size9313.g28639.t1">
    <property type="protein sequence ID" value="PSAMB.scaffold6522size9313.g28639.t1"/>
    <property type="gene ID" value="PSAMB.scaffold6522size9313.g28639"/>
</dbReference>
<evidence type="ECO:0000256" key="2">
    <source>
        <dbReference type="ARBA" id="ARBA00022448"/>
    </source>
</evidence>
<evidence type="ECO:0000259" key="10">
    <source>
        <dbReference type="Pfam" id="PF07885"/>
    </source>
</evidence>
<dbReference type="AlphaFoldDB" id="A0A914X8W5"/>
<dbReference type="SUPFAM" id="SSF81324">
    <property type="entry name" value="Voltage-gated potassium channels"/>
    <property type="match status" value="2"/>
</dbReference>
<evidence type="ECO:0000256" key="4">
    <source>
        <dbReference type="ARBA" id="ARBA00022989"/>
    </source>
</evidence>
<feature type="transmembrane region" description="Helical" evidence="9">
    <location>
        <begin position="123"/>
        <end position="143"/>
    </location>
</feature>
<evidence type="ECO:0000256" key="7">
    <source>
        <dbReference type="ARBA" id="ARBA00023303"/>
    </source>
</evidence>
<dbReference type="InterPro" id="IPR003280">
    <property type="entry name" value="2pore_dom_K_chnl"/>
</dbReference>
<dbReference type="PANTHER" id="PTHR11003">
    <property type="entry name" value="POTASSIUM CHANNEL, SUBFAMILY K"/>
    <property type="match status" value="1"/>
</dbReference>
<dbReference type="Proteomes" id="UP000887566">
    <property type="component" value="Unplaced"/>
</dbReference>
<comment type="subcellular location">
    <subcellularLocation>
        <location evidence="1">Membrane</location>
        <topology evidence="1">Multi-pass membrane protein</topology>
    </subcellularLocation>
</comment>
<dbReference type="Gene3D" id="1.10.287.70">
    <property type="match status" value="1"/>
</dbReference>
<evidence type="ECO:0000256" key="6">
    <source>
        <dbReference type="ARBA" id="ARBA00023136"/>
    </source>
</evidence>
<keyword evidence="7 8" id="KW-0407">Ion channel</keyword>
<evidence type="ECO:0000256" key="8">
    <source>
        <dbReference type="RuleBase" id="RU003857"/>
    </source>
</evidence>
<keyword evidence="11" id="KW-1185">Reference proteome</keyword>
<feature type="domain" description="Potassium channel" evidence="10">
    <location>
        <begin position="22"/>
        <end position="98"/>
    </location>
</feature>
<accession>A0A914X8W5</accession>
<evidence type="ECO:0000256" key="9">
    <source>
        <dbReference type="SAM" id="Phobius"/>
    </source>
</evidence>
<keyword evidence="5 8" id="KW-0406">Ion transport</keyword>
<feature type="transmembrane region" description="Helical" evidence="9">
    <location>
        <begin position="71"/>
        <end position="91"/>
    </location>
</feature>
<keyword evidence="2 8" id="KW-0813">Transport</keyword>
<feature type="transmembrane region" description="Helical" evidence="9">
    <location>
        <begin position="48"/>
        <end position="65"/>
    </location>
</feature>
<evidence type="ECO:0000256" key="5">
    <source>
        <dbReference type="ARBA" id="ARBA00023065"/>
    </source>
</evidence>
<feature type="transmembrane region" description="Helical" evidence="9">
    <location>
        <begin position="155"/>
        <end position="175"/>
    </location>
</feature>